<sequence>MTCKQELTDRSLELFLAYAKDAVNWSGTPAVGGNVGGSKADRGNLTQLKQAGLITTFVEDGCAFIEFTPAGAALAAKHDINVKC</sequence>
<evidence type="ECO:0000313" key="2">
    <source>
        <dbReference type="Proteomes" id="UP000248148"/>
    </source>
</evidence>
<evidence type="ECO:0000313" key="1">
    <source>
        <dbReference type="EMBL" id="PYF05019.1"/>
    </source>
</evidence>
<dbReference type="Proteomes" id="UP000248148">
    <property type="component" value="Unassembled WGS sequence"/>
</dbReference>
<accession>A0A318TZE9</accession>
<name>A0A318TZE9_9BRAD</name>
<protein>
    <submittedName>
        <fullName evidence="1">Uncharacterized protein</fullName>
    </submittedName>
</protein>
<organism evidence="1 2">
    <name type="scientific">Rhodopseudomonas faecalis</name>
    <dbReference type="NCBI Taxonomy" id="99655"/>
    <lineage>
        <taxon>Bacteria</taxon>
        <taxon>Pseudomonadati</taxon>
        <taxon>Pseudomonadota</taxon>
        <taxon>Alphaproteobacteria</taxon>
        <taxon>Hyphomicrobiales</taxon>
        <taxon>Nitrobacteraceae</taxon>
        <taxon>Rhodopseudomonas</taxon>
    </lineage>
</organism>
<dbReference type="EMBL" id="QJTI01000002">
    <property type="protein sequence ID" value="PYF05019.1"/>
    <property type="molecule type" value="Genomic_DNA"/>
</dbReference>
<dbReference type="AlphaFoldDB" id="A0A318TZE9"/>
<dbReference type="OrthoDB" id="4762400at2"/>
<comment type="caution">
    <text evidence="1">The sequence shown here is derived from an EMBL/GenBank/DDBJ whole genome shotgun (WGS) entry which is preliminary data.</text>
</comment>
<gene>
    <name evidence="1" type="ORF">BJ122_102245</name>
</gene>
<reference evidence="1 2" key="1">
    <citation type="submission" date="2018-06" db="EMBL/GenBank/DDBJ databases">
        <title>Genomic Encyclopedia of Archaeal and Bacterial Type Strains, Phase II (KMG-II): from individual species to whole genera.</title>
        <authorList>
            <person name="Goeker M."/>
        </authorList>
    </citation>
    <scope>NUCLEOTIDE SEQUENCE [LARGE SCALE GENOMIC DNA]</scope>
    <source>
        <strain evidence="1 2">JCM 11668</strain>
    </source>
</reference>
<dbReference type="RefSeq" id="WP_110779655.1">
    <property type="nucleotide sequence ID" value="NZ_QJTI01000002.1"/>
</dbReference>
<keyword evidence="2" id="KW-1185">Reference proteome</keyword>
<proteinExistence type="predicted"/>